<dbReference type="EMBL" id="BART01013103">
    <property type="protein sequence ID" value="GAG88767.1"/>
    <property type="molecule type" value="Genomic_DNA"/>
</dbReference>
<evidence type="ECO:0000313" key="1">
    <source>
        <dbReference type="EMBL" id="GAG88767.1"/>
    </source>
</evidence>
<sequence>MEKGDIKEVISNVKRKKEREFVRRIKKRIEELTVQKNKVVRNSKSRQRYNFAIGELMFLIQE</sequence>
<accession>X1C610</accession>
<protein>
    <submittedName>
        <fullName evidence="1">Uncharacterized protein</fullName>
    </submittedName>
</protein>
<dbReference type="AlphaFoldDB" id="X1C610"/>
<reference evidence="1" key="1">
    <citation type="journal article" date="2014" name="Front. Microbiol.">
        <title>High frequency of phylogenetically diverse reductive dehalogenase-homologous genes in deep subseafloor sedimentary metagenomes.</title>
        <authorList>
            <person name="Kawai M."/>
            <person name="Futagami T."/>
            <person name="Toyoda A."/>
            <person name="Takaki Y."/>
            <person name="Nishi S."/>
            <person name="Hori S."/>
            <person name="Arai W."/>
            <person name="Tsubouchi T."/>
            <person name="Morono Y."/>
            <person name="Uchiyama I."/>
            <person name="Ito T."/>
            <person name="Fujiyama A."/>
            <person name="Inagaki F."/>
            <person name="Takami H."/>
        </authorList>
    </citation>
    <scope>NUCLEOTIDE SEQUENCE</scope>
    <source>
        <strain evidence="1">Expedition CK06-06</strain>
    </source>
</reference>
<gene>
    <name evidence="1" type="ORF">S01H4_26990</name>
</gene>
<name>X1C610_9ZZZZ</name>
<organism evidence="1">
    <name type="scientific">marine sediment metagenome</name>
    <dbReference type="NCBI Taxonomy" id="412755"/>
    <lineage>
        <taxon>unclassified sequences</taxon>
        <taxon>metagenomes</taxon>
        <taxon>ecological metagenomes</taxon>
    </lineage>
</organism>
<proteinExistence type="predicted"/>
<comment type="caution">
    <text evidence="1">The sequence shown here is derived from an EMBL/GenBank/DDBJ whole genome shotgun (WGS) entry which is preliminary data.</text>
</comment>